<dbReference type="Pfam" id="PF01425">
    <property type="entry name" value="Amidase"/>
    <property type="match status" value="1"/>
</dbReference>
<name>A0ABR3Z661_9PEZI</name>
<keyword evidence="4" id="KW-1185">Reference proteome</keyword>
<evidence type="ECO:0000313" key="3">
    <source>
        <dbReference type="EMBL" id="KAL1896109.1"/>
    </source>
</evidence>
<dbReference type="InterPro" id="IPR036928">
    <property type="entry name" value="AS_sf"/>
</dbReference>
<dbReference type="PANTHER" id="PTHR11895">
    <property type="entry name" value="TRANSAMIDASE"/>
    <property type="match status" value="1"/>
</dbReference>
<protein>
    <recommendedName>
        <fullName evidence="2">Amidase domain-containing protein</fullName>
    </recommendedName>
</protein>
<dbReference type="SUPFAM" id="SSF75304">
    <property type="entry name" value="Amidase signature (AS) enzymes"/>
    <property type="match status" value="1"/>
</dbReference>
<dbReference type="PANTHER" id="PTHR11895:SF170">
    <property type="entry name" value="AMIDASE"/>
    <property type="match status" value="1"/>
</dbReference>
<evidence type="ECO:0000256" key="1">
    <source>
        <dbReference type="ARBA" id="ARBA00009199"/>
    </source>
</evidence>
<dbReference type="InterPro" id="IPR023631">
    <property type="entry name" value="Amidase_dom"/>
</dbReference>
<comment type="similarity">
    <text evidence="1">Belongs to the amidase family.</text>
</comment>
<accession>A0ABR3Z661</accession>
<feature type="domain" description="Amidase" evidence="2">
    <location>
        <begin position="87"/>
        <end position="516"/>
    </location>
</feature>
<dbReference type="Gene3D" id="3.90.1300.10">
    <property type="entry name" value="Amidase signature (AS) domain"/>
    <property type="match status" value="1"/>
</dbReference>
<reference evidence="3 4" key="1">
    <citation type="journal article" date="2024" name="IMA Fungus">
        <title>IMA Genome - F19 : A genome assembly and annotation guide to empower mycologists, including annotated draft genome sequences of Ceratocystis pirilliformis, Diaporthe australafricana, Fusarium ophioides, Paecilomyces lecythidis, and Sporothrix stenoceras.</title>
        <authorList>
            <person name="Aylward J."/>
            <person name="Wilson A.M."/>
            <person name="Visagie C.M."/>
            <person name="Spraker J."/>
            <person name="Barnes I."/>
            <person name="Buitendag C."/>
            <person name="Ceriani C."/>
            <person name="Del Mar Angel L."/>
            <person name="du Plessis D."/>
            <person name="Fuchs T."/>
            <person name="Gasser K."/>
            <person name="Kramer D."/>
            <person name="Li W."/>
            <person name="Munsamy K."/>
            <person name="Piso A."/>
            <person name="Price J.L."/>
            <person name="Sonnekus B."/>
            <person name="Thomas C."/>
            <person name="van der Nest A."/>
            <person name="van Dijk A."/>
            <person name="van Heerden A."/>
            <person name="van Vuuren N."/>
            <person name="Yilmaz N."/>
            <person name="Duong T.A."/>
            <person name="van der Merwe N.A."/>
            <person name="Wingfield M.J."/>
            <person name="Wingfield B.D."/>
        </authorList>
    </citation>
    <scope>NUCLEOTIDE SEQUENCE [LARGE SCALE GENOMIC DNA]</scope>
    <source>
        <strain evidence="3 4">CMW 5346</strain>
    </source>
</reference>
<comment type="caution">
    <text evidence="3">The sequence shown here is derived from an EMBL/GenBank/DDBJ whole genome shotgun (WGS) entry which is preliminary data.</text>
</comment>
<proteinExistence type="inferred from homology"/>
<dbReference type="InterPro" id="IPR000120">
    <property type="entry name" value="Amidase"/>
</dbReference>
<evidence type="ECO:0000259" key="2">
    <source>
        <dbReference type="Pfam" id="PF01425"/>
    </source>
</evidence>
<dbReference type="InterPro" id="IPR020556">
    <property type="entry name" value="Amidase_CS"/>
</dbReference>
<organism evidence="3 4">
    <name type="scientific">Sporothrix stenoceras</name>
    <dbReference type="NCBI Taxonomy" id="5173"/>
    <lineage>
        <taxon>Eukaryota</taxon>
        <taxon>Fungi</taxon>
        <taxon>Dikarya</taxon>
        <taxon>Ascomycota</taxon>
        <taxon>Pezizomycotina</taxon>
        <taxon>Sordariomycetes</taxon>
        <taxon>Sordariomycetidae</taxon>
        <taxon>Ophiostomatales</taxon>
        <taxon>Ophiostomataceae</taxon>
        <taxon>Sporothrix</taxon>
    </lineage>
</organism>
<dbReference type="PROSITE" id="PS00571">
    <property type="entry name" value="AMIDASES"/>
    <property type="match status" value="1"/>
</dbReference>
<dbReference type="Proteomes" id="UP001583186">
    <property type="component" value="Unassembled WGS sequence"/>
</dbReference>
<sequence>MSATLAPETVSERNPISQQDVIDTLATLNLKASSPQDLADYTSLLTGIWEMWDSIDQMDDYVPVVDEERFPRKGVHRPEPAENETNAWAWKCDIRDTTDKSKGGLLAGKTVNMKDNIAVKGVPCLLGTNVIKDWVPNTDATVVTRVLEAGGIVSGKAVCENMSMWGVSTSAATGQMSNVWAPGFSAGGSSSGTGVLVGNGLTWGGMGGDQGGSIRIPSAVNGIVGLKPTTGLVPYTGIASLEPIIDSTGPMTKTVLDNALLLQATAGADFIDDRQQAGCPLPGSVPDYPALAQEGVKGMRIGILKEGFDQPMGDVRLSALVTKAAKSLETLGCVVEEVSVPMHKLGPTLWTAPGRMSGHASLMAQNCGRRVLHLNDLTDKVLPLTQEKFDAMFAGSSNAVVTGKWAWDHLPPTLLGKAMNLIRKLRDDYYKALNSYDVLIMPTMPMLAQKLPSTEAGIVEFMQNSNGVSLNTSAFNLTGLPALSMPVGFLPSLEAPHPKLPVGMMIVSKFYKEATIYKVAYAWEQAFDWKTFE</sequence>
<evidence type="ECO:0000313" key="4">
    <source>
        <dbReference type="Proteomes" id="UP001583186"/>
    </source>
</evidence>
<dbReference type="EMBL" id="JAWCUI010000024">
    <property type="protein sequence ID" value="KAL1896109.1"/>
    <property type="molecule type" value="Genomic_DNA"/>
</dbReference>
<gene>
    <name evidence="3" type="ORF">Sste5346_004849</name>
</gene>